<dbReference type="CDD" id="cd13580">
    <property type="entry name" value="PBP2_AlgQ_like_1"/>
    <property type="match status" value="1"/>
</dbReference>
<protein>
    <submittedName>
        <fullName evidence="3">Aldouronate transport system substrate-binding protein</fullName>
    </submittedName>
</protein>
<evidence type="ECO:0000313" key="4">
    <source>
        <dbReference type="Proteomes" id="UP001519287"/>
    </source>
</evidence>
<dbReference type="InterPro" id="IPR050490">
    <property type="entry name" value="Bact_solute-bd_prot1"/>
</dbReference>
<sequence>MKVERVQLGQRAQRLQRAIIKRTLMVLLVGILAFITACGSSTGSKDSKDSAGESKEPAPTAASGTDKQTTAPQSGEAADPFGKIDPPIEVTAVRAANPLKFEDGDTIENNGWTELYEKEFGIKLKYLWISDQFEQKMNVTMISGKLPDIMPVSGTQLKQLAEADKLADLTEALEKYGSKELKELFKKDGGIGLNSATFDGKLLALPWLGSYTDTAPLLWIRTDWLEKLKLPEPKTMDDVMKIAEAFANQDPDGNNKKDTYGLSANKTLFGDLFGLDGFFNSYHAYPNIWIKDASGQSVYGSIQPEVKTALAKLQEMYKSGLIDREFGVKDTDKVGQLANAGKIGLTYSVHWLPLYLQDGKNLDPKMEWKPYRLLSADDKLAQPKANYTISTYYAVRKGMEHPEAAVKMMNASLRVWDDKYPQSRLRINGDVEKWKYALIINANPTQNLEAYERVNEALSKNDESVLDHNTGEPNVYKAVKSYLEGDIKGWGYNGVFGAEGAQSIYADYKKNNSYKITEYIGAPTPAMVEKGATLAKMELETFTKIIMGEASIDSFDEFVVNWKKLGGDAITKEVEQSTVRN</sequence>
<proteinExistence type="predicted"/>
<dbReference type="PANTHER" id="PTHR43649:SF33">
    <property type="entry name" value="POLYGALACTURONAN_RHAMNOGALACTURONAN-BINDING PROTEIN YTCQ"/>
    <property type="match status" value="1"/>
</dbReference>
<name>A0ABS4IU08_9BACL</name>
<dbReference type="RefSeq" id="WP_209971803.1">
    <property type="nucleotide sequence ID" value="NZ_JAGGLB010000007.1"/>
</dbReference>
<evidence type="ECO:0000313" key="3">
    <source>
        <dbReference type="EMBL" id="MBP1991054.1"/>
    </source>
</evidence>
<dbReference type="PANTHER" id="PTHR43649">
    <property type="entry name" value="ARABINOSE-BINDING PROTEIN-RELATED"/>
    <property type="match status" value="1"/>
</dbReference>
<gene>
    <name evidence="3" type="ORF">J2Z66_002661</name>
</gene>
<dbReference type="Gene3D" id="3.40.190.10">
    <property type="entry name" value="Periplasmic binding protein-like II"/>
    <property type="match status" value="3"/>
</dbReference>
<comment type="caution">
    <text evidence="3">The sequence shown here is derived from an EMBL/GenBank/DDBJ whole genome shotgun (WGS) entry which is preliminary data.</text>
</comment>
<evidence type="ECO:0000256" key="2">
    <source>
        <dbReference type="SAM" id="MobiDB-lite"/>
    </source>
</evidence>
<feature type="region of interest" description="Disordered" evidence="2">
    <location>
        <begin position="40"/>
        <end position="84"/>
    </location>
</feature>
<dbReference type="EMBL" id="JAGGLB010000007">
    <property type="protein sequence ID" value="MBP1991054.1"/>
    <property type="molecule type" value="Genomic_DNA"/>
</dbReference>
<dbReference type="Proteomes" id="UP001519287">
    <property type="component" value="Unassembled WGS sequence"/>
</dbReference>
<feature type="compositionally biased region" description="Basic and acidic residues" evidence="2">
    <location>
        <begin position="45"/>
        <end position="56"/>
    </location>
</feature>
<evidence type="ECO:0000256" key="1">
    <source>
        <dbReference type="ARBA" id="ARBA00022729"/>
    </source>
</evidence>
<accession>A0ABS4IU08</accession>
<organism evidence="3 4">
    <name type="scientific">Paenibacillus eucommiae</name>
    <dbReference type="NCBI Taxonomy" id="1355755"/>
    <lineage>
        <taxon>Bacteria</taxon>
        <taxon>Bacillati</taxon>
        <taxon>Bacillota</taxon>
        <taxon>Bacilli</taxon>
        <taxon>Bacillales</taxon>
        <taxon>Paenibacillaceae</taxon>
        <taxon>Paenibacillus</taxon>
    </lineage>
</organism>
<keyword evidence="1" id="KW-0732">Signal</keyword>
<feature type="compositionally biased region" description="Polar residues" evidence="2">
    <location>
        <begin position="62"/>
        <end position="73"/>
    </location>
</feature>
<dbReference type="SUPFAM" id="SSF53850">
    <property type="entry name" value="Periplasmic binding protein-like II"/>
    <property type="match status" value="1"/>
</dbReference>
<keyword evidence="4" id="KW-1185">Reference proteome</keyword>
<reference evidence="3 4" key="1">
    <citation type="submission" date="2021-03" db="EMBL/GenBank/DDBJ databases">
        <title>Genomic Encyclopedia of Type Strains, Phase IV (KMG-IV): sequencing the most valuable type-strain genomes for metagenomic binning, comparative biology and taxonomic classification.</title>
        <authorList>
            <person name="Goeker M."/>
        </authorList>
    </citation>
    <scope>NUCLEOTIDE SEQUENCE [LARGE SCALE GENOMIC DNA]</scope>
    <source>
        <strain evidence="3 4">DSM 26048</strain>
    </source>
</reference>